<proteinExistence type="predicted"/>
<gene>
    <name evidence="2" type="ORF">COX91_01350</name>
</gene>
<keyword evidence="1" id="KW-0812">Transmembrane</keyword>
<dbReference type="EMBL" id="PFPA01000029">
    <property type="protein sequence ID" value="PIZ88213.1"/>
    <property type="molecule type" value="Genomic_DNA"/>
</dbReference>
<dbReference type="Proteomes" id="UP000230081">
    <property type="component" value="Unassembled WGS sequence"/>
</dbReference>
<evidence type="ECO:0000256" key="1">
    <source>
        <dbReference type="SAM" id="Phobius"/>
    </source>
</evidence>
<feature type="transmembrane region" description="Helical" evidence="1">
    <location>
        <begin position="158"/>
        <end position="179"/>
    </location>
</feature>
<organism evidence="2 3">
    <name type="scientific">Candidatus Nealsonbacteria bacterium CG_4_10_14_0_2_um_filter_39_15</name>
    <dbReference type="NCBI Taxonomy" id="1974681"/>
    <lineage>
        <taxon>Bacteria</taxon>
        <taxon>Candidatus Nealsoniibacteriota</taxon>
    </lineage>
</organism>
<reference evidence="3" key="1">
    <citation type="submission" date="2017-09" db="EMBL/GenBank/DDBJ databases">
        <title>Depth-based differentiation of microbial function through sediment-hosted aquifers and enrichment of novel symbionts in the deep terrestrial subsurface.</title>
        <authorList>
            <person name="Probst A.J."/>
            <person name="Ladd B."/>
            <person name="Jarett J.K."/>
            <person name="Geller-Mcgrath D.E."/>
            <person name="Sieber C.M.K."/>
            <person name="Emerson J.B."/>
            <person name="Anantharaman K."/>
            <person name="Thomas B.C."/>
            <person name="Malmstrom R."/>
            <person name="Stieglmeier M."/>
            <person name="Klingl A."/>
            <person name="Woyke T."/>
            <person name="Ryan C.M."/>
            <person name="Banfield J.F."/>
        </authorList>
    </citation>
    <scope>NUCLEOTIDE SEQUENCE [LARGE SCALE GENOMIC DNA]</scope>
</reference>
<keyword evidence="1" id="KW-0472">Membrane</keyword>
<dbReference type="InterPro" id="IPR045275">
    <property type="entry name" value="MscS_archaea/bacteria_type"/>
</dbReference>
<protein>
    <recommendedName>
        <fullName evidence="4">Small-conductance mechanosensitive ion channel</fullName>
    </recommendedName>
</protein>
<dbReference type="AlphaFoldDB" id="A0A2M7UW54"/>
<evidence type="ECO:0008006" key="4">
    <source>
        <dbReference type="Google" id="ProtNLM"/>
    </source>
</evidence>
<sequence length="226" mass="25113">MMIQDWSIITLGALQNLWGGFLILLPKIIGAIIVFIIGWFISIWIGKIITEILKRLGVDKIFEKTKWQEALAKAELKTSISGAIGGLIKWILIIVFLMVVIEILGISQFAVFMRQIVIWLPNLVVAVAIFVVAVILADLAEKFIRTIVEKMGVGYTKLAGLIVRWAIWIFAIFAILIQLGIAKELIQTLLTGIIAFIVISCGIAFGLGGKDVAHELLEDLKEKFKK</sequence>
<dbReference type="PANTHER" id="PTHR30221:SF1">
    <property type="entry name" value="SMALL-CONDUCTANCE MECHANOSENSITIVE CHANNEL"/>
    <property type="match status" value="1"/>
</dbReference>
<evidence type="ECO:0000313" key="2">
    <source>
        <dbReference type="EMBL" id="PIZ88213.1"/>
    </source>
</evidence>
<dbReference type="GO" id="GO:0008381">
    <property type="term" value="F:mechanosensitive monoatomic ion channel activity"/>
    <property type="evidence" value="ECO:0007669"/>
    <property type="project" value="InterPro"/>
</dbReference>
<dbReference type="InterPro" id="IPR008910">
    <property type="entry name" value="MSC_TM_helix"/>
</dbReference>
<feature type="transmembrane region" description="Helical" evidence="1">
    <location>
        <begin position="20"/>
        <end position="45"/>
    </location>
</feature>
<feature type="transmembrane region" description="Helical" evidence="1">
    <location>
        <begin position="87"/>
        <end position="110"/>
    </location>
</feature>
<evidence type="ECO:0000313" key="3">
    <source>
        <dbReference type="Proteomes" id="UP000230081"/>
    </source>
</evidence>
<keyword evidence="1" id="KW-1133">Transmembrane helix</keyword>
<dbReference type="PANTHER" id="PTHR30221">
    <property type="entry name" value="SMALL-CONDUCTANCE MECHANOSENSITIVE CHANNEL"/>
    <property type="match status" value="1"/>
</dbReference>
<name>A0A2M7UW54_9BACT</name>
<feature type="transmembrane region" description="Helical" evidence="1">
    <location>
        <begin position="185"/>
        <end position="207"/>
    </location>
</feature>
<accession>A0A2M7UW54</accession>
<comment type="caution">
    <text evidence="2">The sequence shown here is derived from an EMBL/GenBank/DDBJ whole genome shotgun (WGS) entry which is preliminary data.</text>
</comment>
<feature type="transmembrane region" description="Helical" evidence="1">
    <location>
        <begin position="116"/>
        <end position="137"/>
    </location>
</feature>
<dbReference type="Pfam" id="PF05552">
    <property type="entry name" value="MS_channel_1st_1"/>
    <property type="match status" value="2"/>
</dbReference>
<dbReference type="Gene3D" id="1.10.287.1260">
    <property type="match status" value="2"/>
</dbReference>